<protein>
    <recommendedName>
        <fullName evidence="5">Transmembrane protein</fullName>
    </recommendedName>
</protein>
<evidence type="ECO:0000256" key="1">
    <source>
        <dbReference type="SAM" id="Phobius"/>
    </source>
</evidence>
<evidence type="ECO:0000256" key="2">
    <source>
        <dbReference type="SAM" id="SignalP"/>
    </source>
</evidence>
<dbReference type="EMBL" id="CAJJDN010000009">
    <property type="protein sequence ID" value="CAD8055439.1"/>
    <property type="molecule type" value="Genomic_DNA"/>
</dbReference>
<feature type="transmembrane region" description="Helical" evidence="1">
    <location>
        <begin position="507"/>
        <end position="530"/>
    </location>
</feature>
<evidence type="ECO:0000313" key="4">
    <source>
        <dbReference type="Proteomes" id="UP000692954"/>
    </source>
</evidence>
<gene>
    <name evidence="3" type="ORF">PSON_ATCC_30995.1.T0090243</name>
</gene>
<sequence length="563" mass="66171">MSYKVLFLIFIQLSFQSTRIRTKESYTINHEIEEDTIKLAHKKQTVYVLNLTTAYDVDVFDDSESDDPIQTPYLSLDNKDVELLEVRNQCVGFPKHPQLKEILQYKIKDATEDSYYTDMVTLSEYSNLFLMTQELQLIQVKLRCSDSGWIAQESQSVFDLKKQLKLLNPTIKANALFSCPKKHLNCLIITPFGGFWVSKFSDFDSNDLPIEPYPEQRILQRKVVNKVSTFGEYLAVAVGDEGVDLYSYEQDHQDIYKRSILHLLTISKQYFDVTINIIGVKIIDNKLFCLDNTQGLFIFNISNVRKPTLIMDIHIPRTVAFEVYENTVLVVAQTPNNIEYVMEIFIDLNDKSYFMNRVFVDDFTYRDLQINPNYAFLIGEEAHLIIKHSIFNGFVKYNKELVRTFFENQLIRFELYSKSSEPAERRFKETFYYVGLSRQSIHVWKFMDYHAFLLCSFDERSEHEIIIKLNSTSCDENLKRDSLYQQCQAEQKINVLVSGPLFYSDTFTILVFILIFLGIVLCIICICVCVRWKRLLRELEDNRYQLKEMKKYGQLAEYDQNQI</sequence>
<dbReference type="AlphaFoldDB" id="A0A8S1KJZ9"/>
<accession>A0A8S1KJZ9</accession>
<keyword evidence="4" id="KW-1185">Reference proteome</keyword>
<dbReference type="Proteomes" id="UP000692954">
    <property type="component" value="Unassembled WGS sequence"/>
</dbReference>
<keyword evidence="1" id="KW-1133">Transmembrane helix</keyword>
<organism evidence="3 4">
    <name type="scientific">Paramecium sonneborni</name>
    <dbReference type="NCBI Taxonomy" id="65129"/>
    <lineage>
        <taxon>Eukaryota</taxon>
        <taxon>Sar</taxon>
        <taxon>Alveolata</taxon>
        <taxon>Ciliophora</taxon>
        <taxon>Intramacronucleata</taxon>
        <taxon>Oligohymenophorea</taxon>
        <taxon>Peniculida</taxon>
        <taxon>Parameciidae</taxon>
        <taxon>Paramecium</taxon>
    </lineage>
</organism>
<evidence type="ECO:0008006" key="5">
    <source>
        <dbReference type="Google" id="ProtNLM"/>
    </source>
</evidence>
<keyword evidence="1" id="KW-0812">Transmembrane</keyword>
<proteinExistence type="predicted"/>
<comment type="caution">
    <text evidence="3">The sequence shown here is derived from an EMBL/GenBank/DDBJ whole genome shotgun (WGS) entry which is preliminary data.</text>
</comment>
<feature type="signal peptide" evidence="2">
    <location>
        <begin position="1"/>
        <end position="22"/>
    </location>
</feature>
<feature type="chain" id="PRO_5035942007" description="Transmembrane protein" evidence="2">
    <location>
        <begin position="23"/>
        <end position="563"/>
    </location>
</feature>
<name>A0A8S1KJZ9_9CILI</name>
<dbReference type="OrthoDB" id="292008at2759"/>
<evidence type="ECO:0000313" key="3">
    <source>
        <dbReference type="EMBL" id="CAD8055439.1"/>
    </source>
</evidence>
<keyword evidence="2" id="KW-0732">Signal</keyword>
<keyword evidence="1" id="KW-0472">Membrane</keyword>
<reference evidence="3" key="1">
    <citation type="submission" date="2021-01" db="EMBL/GenBank/DDBJ databases">
        <authorList>
            <consortium name="Genoscope - CEA"/>
            <person name="William W."/>
        </authorList>
    </citation>
    <scope>NUCLEOTIDE SEQUENCE</scope>
</reference>